<evidence type="ECO:0000313" key="3">
    <source>
        <dbReference type="Proteomes" id="UP001066276"/>
    </source>
</evidence>
<feature type="region of interest" description="Disordered" evidence="1">
    <location>
        <begin position="114"/>
        <end position="196"/>
    </location>
</feature>
<evidence type="ECO:0000256" key="1">
    <source>
        <dbReference type="SAM" id="MobiDB-lite"/>
    </source>
</evidence>
<evidence type="ECO:0000313" key="2">
    <source>
        <dbReference type="EMBL" id="KAJ1160187.1"/>
    </source>
</evidence>
<dbReference type="EMBL" id="JANPWB010000008">
    <property type="protein sequence ID" value="KAJ1160187.1"/>
    <property type="molecule type" value="Genomic_DNA"/>
</dbReference>
<name>A0AAV7S7P4_PLEWA</name>
<feature type="region of interest" description="Disordered" evidence="1">
    <location>
        <begin position="233"/>
        <end position="263"/>
    </location>
</feature>
<sequence length="325" mass="34473">MFQAPGGLRSPFVAHRFVNHQLCSVLQFGISCGDEEGQVGSPPPKTRRLAPGSSACSRLLFSPPLSSLAAGPVKDCARRCPPRSDPRAPDLFVGSVGFSVVFARPGTQVRRREAGPFAWGGRPPPANCLGQDRNRQGPPIHWGPPRVPPRPTTSSPKKKKKGPRVGRVLTSSSFLPGGVAATSPQDAPAAGWGHPGDATVQALGSSRFGRSTLCGWAAPRPSPWACPTQLQLRSAAQARREPIHGLGESPSPPGPSPADQGADRLLGPLQRFRICRKRRRALTARACHTRWLGHAPFHSPFMAVIVNFNSGSTLKSSAGELTSAC</sequence>
<comment type="caution">
    <text evidence="2">The sequence shown here is derived from an EMBL/GenBank/DDBJ whole genome shotgun (WGS) entry which is preliminary data.</text>
</comment>
<gene>
    <name evidence="2" type="ORF">NDU88_000689</name>
</gene>
<feature type="compositionally biased region" description="Pro residues" evidence="1">
    <location>
        <begin position="141"/>
        <end position="151"/>
    </location>
</feature>
<protein>
    <submittedName>
        <fullName evidence="2">Uncharacterized protein</fullName>
    </submittedName>
</protein>
<proteinExistence type="predicted"/>
<accession>A0AAV7S7P4</accession>
<organism evidence="2 3">
    <name type="scientific">Pleurodeles waltl</name>
    <name type="common">Iberian ribbed newt</name>
    <dbReference type="NCBI Taxonomy" id="8319"/>
    <lineage>
        <taxon>Eukaryota</taxon>
        <taxon>Metazoa</taxon>
        <taxon>Chordata</taxon>
        <taxon>Craniata</taxon>
        <taxon>Vertebrata</taxon>
        <taxon>Euteleostomi</taxon>
        <taxon>Amphibia</taxon>
        <taxon>Batrachia</taxon>
        <taxon>Caudata</taxon>
        <taxon>Salamandroidea</taxon>
        <taxon>Salamandridae</taxon>
        <taxon>Pleurodelinae</taxon>
        <taxon>Pleurodeles</taxon>
    </lineage>
</organism>
<keyword evidence="3" id="KW-1185">Reference proteome</keyword>
<reference evidence="2" key="1">
    <citation type="journal article" date="2022" name="bioRxiv">
        <title>Sequencing and chromosome-scale assembly of the giantPleurodeles waltlgenome.</title>
        <authorList>
            <person name="Brown T."/>
            <person name="Elewa A."/>
            <person name="Iarovenko S."/>
            <person name="Subramanian E."/>
            <person name="Araus A.J."/>
            <person name="Petzold A."/>
            <person name="Susuki M."/>
            <person name="Suzuki K.-i.T."/>
            <person name="Hayashi T."/>
            <person name="Toyoda A."/>
            <person name="Oliveira C."/>
            <person name="Osipova E."/>
            <person name="Leigh N.D."/>
            <person name="Simon A."/>
            <person name="Yun M.H."/>
        </authorList>
    </citation>
    <scope>NUCLEOTIDE SEQUENCE</scope>
    <source>
        <strain evidence="2">20211129_DDA</strain>
        <tissue evidence="2">Liver</tissue>
    </source>
</reference>
<dbReference type="Proteomes" id="UP001066276">
    <property type="component" value="Chromosome 4_2"/>
</dbReference>
<dbReference type="AlphaFoldDB" id="A0AAV7S7P4"/>